<comment type="caution">
    <text evidence="10">The sequence shown here is derived from an EMBL/GenBank/DDBJ whole genome shotgun (WGS) entry which is preliminary data.</text>
</comment>
<dbReference type="InterPro" id="IPR020846">
    <property type="entry name" value="MFS_dom"/>
</dbReference>
<proteinExistence type="predicted"/>
<evidence type="ECO:0000256" key="1">
    <source>
        <dbReference type="ARBA" id="ARBA00004651"/>
    </source>
</evidence>
<evidence type="ECO:0000256" key="4">
    <source>
        <dbReference type="ARBA" id="ARBA00022692"/>
    </source>
</evidence>
<feature type="transmembrane region" description="Helical" evidence="8">
    <location>
        <begin position="403"/>
        <end position="424"/>
    </location>
</feature>
<feature type="transmembrane region" description="Helical" evidence="8">
    <location>
        <begin position="281"/>
        <end position="301"/>
    </location>
</feature>
<feature type="transmembrane region" description="Helical" evidence="8">
    <location>
        <begin position="103"/>
        <end position="132"/>
    </location>
</feature>
<evidence type="ECO:0000256" key="6">
    <source>
        <dbReference type="ARBA" id="ARBA00022989"/>
    </source>
</evidence>
<organism evidence="10 11">
    <name type="scientific">Ameyamaea chiangmaiensis</name>
    <dbReference type="NCBI Taxonomy" id="442969"/>
    <lineage>
        <taxon>Bacteria</taxon>
        <taxon>Pseudomonadati</taxon>
        <taxon>Pseudomonadota</taxon>
        <taxon>Alphaproteobacteria</taxon>
        <taxon>Acetobacterales</taxon>
        <taxon>Acetobacteraceae</taxon>
        <taxon>Ameyamaea</taxon>
    </lineage>
</organism>
<feature type="transmembrane region" description="Helical" evidence="8">
    <location>
        <begin position="310"/>
        <end position="327"/>
    </location>
</feature>
<dbReference type="InterPro" id="IPR011701">
    <property type="entry name" value="MFS"/>
</dbReference>
<feature type="transmembrane region" description="Helical" evidence="8">
    <location>
        <begin position="173"/>
        <end position="192"/>
    </location>
</feature>
<evidence type="ECO:0000313" key="10">
    <source>
        <dbReference type="EMBL" id="NVN40265.1"/>
    </source>
</evidence>
<feature type="transmembrane region" description="Helical" evidence="8">
    <location>
        <begin position="65"/>
        <end position="91"/>
    </location>
</feature>
<dbReference type="Gene3D" id="1.20.1250.20">
    <property type="entry name" value="MFS general substrate transporter like domains"/>
    <property type="match status" value="2"/>
</dbReference>
<keyword evidence="5" id="KW-0769">Symport</keyword>
<sequence length="444" mass="46760">MPDQILTFGQSLRERVIPVAISRKVQAAAASVGNFLEFYNFMAYAFFAPMIGQAFFPVHNPLMQLLAALITFAAGFAARPVGAFVMGLYATRAGVSKTLMVTFLMMAVGSALLVVTPTYAQIGIAAPVLILLSRLLHGFSDGGEVGPATDFLYALGGKHDAGAFASAQALTQFAAGLVAVAVGFILSSVLTHDQLYSWGWRVPFVLGLSIVPVGLFFRRIAITGVLPHQQPAAGHPQERVSPVVVAMAFGVILTGTVTTYLRTFGASYAISVLHLSPAIGMAAMAIGLAAGIGSIIVGIALHRLMAPRRVIVGAYAAYCLLILPAYYYSVHAPGLASQIVLNLVANMLTGLVSATSYDLMLRAIPASRRTFVFGLIYSLAVSIFGGATQPFVTWLIAVTSDPLVPGYVGACVAPIAPLALLVLLHRAKQPSHSDDHAEPYLSEA</sequence>
<feature type="domain" description="Major facilitator superfamily (MFS) profile" evidence="9">
    <location>
        <begin position="26"/>
        <end position="428"/>
    </location>
</feature>
<dbReference type="InterPro" id="IPR036259">
    <property type="entry name" value="MFS_trans_sf"/>
</dbReference>
<keyword evidence="4 8" id="KW-0812">Transmembrane</keyword>
<evidence type="ECO:0000256" key="3">
    <source>
        <dbReference type="ARBA" id="ARBA00022475"/>
    </source>
</evidence>
<dbReference type="Proteomes" id="UP000585665">
    <property type="component" value="Unassembled WGS sequence"/>
</dbReference>
<evidence type="ECO:0000259" key="9">
    <source>
        <dbReference type="PROSITE" id="PS50850"/>
    </source>
</evidence>
<feature type="transmembrane region" description="Helical" evidence="8">
    <location>
        <begin position="239"/>
        <end position="261"/>
    </location>
</feature>
<dbReference type="PANTHER" id="PTHR43528">
    <property type="entry name" value="ALPHA-KETOGLUTARATE PERMEASE"/>
    <property type="match status" value="1"/>
</dbReference>
<keyword evidence="11" id="KW-1185">Reference proteome</keyword>
<keyword evidence="6 8" id="KW-1133">Transmembrane helix</keyword>
<accession>A0A850P6K0</accession>
<dbReference type="AlphaFoldDB" id="A0A850P6K0"/>
<comment type="subcellular location">
    <subcellularLocation>
        <location evidence="1">Cell membrane</location>
        <topology evidence="1">Multi-pass membrane protein</topology>
    </subcellularLocation>
</comment>
<dbReference type="PROSITE" id="PS50850">
    <property type="entry name" value="MFS"/>
    <property type="match status" value="1"/>
</dbReference>
<gene>
    <name evidence="10" type="ORF">HUK82_06750</name>
</gene>
<dbReference type="EMBL" id="JABXXR010000034">
    <property type="protein sequence ID" value="NVN40265.1"/>
    <property type="molecule type" value="Genomic_DNA"/>
</dbReference>
<dbReference type="PANTHER" id="PTHR43528:SF3">
    <property type="entry name" value="CITRATE-PROTON SYMPORTER"/>
    <property type="match status" value="1"/>
</dbReference>
<evidence type="ECO:0000256" key="5">
    <source>
        <dbReference type="ARBA" id="ARBA00022847"/>
    </source>
</evidence>
<feature type="transmembrane region" description="Helical" evidence="8">
    <location>
        <begin position="41"/>
        <end position="58"/>
    </location>
</feature>
<evidence type="ECO:0000256" key="8">
    <source>
        <dbReference type="SAM" id="Phobius"/>
    </source>
</evidence>
<dbReference type="InterPro" id="IPR051084">
    <property type="entry name" value="H+-coupled_symporters"/>
</dbReference>
<keyword evidence="2" id="KW-0813">Transport</keyword>
<dbReference type="GO" id="GO:0005886">
    <property type="term" value="C:plasma membrane"/>
    <property type="evidence" value="ECO:0007669"/>
    <property type="project" value="UniProtKB-SubCell"/>
</dbReference>
<protein>
    <recommendedName>
        <fullName evidence="9">Major facilitator superfamily (MFS) profile domain-containing protein</fullName>
    </recommendedName>
</protein>
<keyword evidence="3" id="KW-1003">Cell membrane</keyword>
<dbReference type="SUPFAM" id="SSF103473">
    <property type="entry name" value="MFS general substrate transporter"/>
    <property type="match status" value="1"/>
</dbReference>
<evidence type="ECO:0000256" key="2">
    <source>
        <dbReference type="ARBA" id="ARBA00022448"/>
    </source>
</evidence>
<dbReference type="RefSeq" id="WP_176613235.1">
    <property type="nucleotide sequence ID" value="NZ_JABXXR010000034.1"/>
</dbReference>
<dbReference type="GO" id="GO:0015293">
    <property type="term" value="F:symporter activity"/>
    <property type="evidence" value="ECO:0007669"/>
    <property type="project" value="UniProtKB-KW"/>
</dbReference>
<evidence type="ECO:0000313" key="11">
    <source>
        <dbReference type="Proteomes" id="UP000585665"/>
    </source>
</evidence>
<name>A0A850P6K0_9PROT</name>
<keyword evidence="7 8" id="KW-0472">Membrane</keyword>
<dbReference type="Pfam" id="PF07690">
    <property type="entry name" value="MFS_1"/>
    <property type="match status" value="1"/>
</dbReference>
<reference evidence="10 11" key="1">
    <citation type="submission" date="2020-06" db="EMBL/GenBank/DDBJ databases">
        <title>Description of novel acetic acid bacteria.</title>
        <authorList>
            <person name="Sombolestani A."/>
        </authorList>
    </citation>
    <scope>NUCLEOTIDE SEQUENCE [LARGE SCALE GENOMIC DNA]</scope>
    <source>
        <strain evidence="10 11">LMG 27010</strain>
    </source>
</reference>
<feature type="transmembrane region" description="Helical" evidence="8">
    <location>
        <begin position="371"/>
        <end position="397"/>
    </location>
</feature>
<evidence type="ECO:0000256" key="7">
    <source>
        <dbReference type="ARBA" id="ARBA00023136"/>
    </source>
</evidence>
<feature type="transmembrane region" description="Helical" evidence="8">
    <location>
        <begin position="339"/>
        <end position="359"/>
    </location>
</feature>